<dbReference type="AlphaFoldDB" id="A0A9W6MTK8"/>
<evidence type="ECO:0008006" key="3">
    <source>
        <dbReference type="Google" id="ProtNLM"/>
    </source>
</evidence>
<proteinExistence type="predicted"/>
<name>A0A9W6MTK8_9HYPH</name>
<evidence type="ECO:0000313" key="2">
    <source>
        <dbReference type="Proteomes" id="UP001143400"/>
    </source>
</evidence>
<protein>
    <recommendedName>
        <fullName evidence="3">Surface carbohydrate biosynthesis protein</fullName>
    </recommendedName>
</protein>
<accession>A0A9W6MTK8</accession>
<reference evidence="1" key="2">
    <citation type="submission" date="2023-01" db="EMBL/GenBank/DDBJ databases">
        <authorList>
            <person name="Sun Q."/>
            <person name="Evtushenko L."/>
        </authorList>
    </citation>
    <scope>NUCLEOTIDE SEQUENCE</scope>
    <source>
        <strain evidence="1">VKM B-1606</strain>
    </source>
</reference>
<reference evidence="1" key="1">
    <citation type="journal article" date="2014" name="Int. J. Syst. Evol. Microbiol.">
        <title>Complete genome sequence of Corynebacterium casei LMG S-19264T (=DSM 44701T), isolated from a smear-ripened cheese.</title>
        <authorList>
            <consortium name="US DOE Joint Genome Institute (JGI-PGF)"/>
            <person name="Walter F."/>
            <person name="Albersmeier A."/>
            <person name="Kalinowski J."/>
            <person name="Ruckert C."/>
        </authorList>
    </citation>
    <scope>NUCLEOTIDE SEQUENCE</scope>
    <source>
        <strain evidence="1">VKM B-1606</strain>
    </source>
</reference>
<sequence length="469" mass="51519">MFLPAAERGIVGAEAALRIQDNQLSGLGMRQVIIPVIVSTRELDAKLLMALHAARAGIDSIIGSHTMINLDLHLFKPGVYICPSFTAGSAKISAIARQLGHATAAFDEAGLVWHDAESYCHRRISLKTLANLDVVFAWGKEQGDILRSAGRDLPVRVVETGHPRIDLLRPEICAAKANDAAALKQELGDFILVTSSFGWINDRRYKRSWPLSSDDLQKISDESQFTPEYVENSWKTFQAFQRLLPELARRFPDRKIVLRPHPAEDVEVWRAAAAGLANVVIRNDLEIVTWLSAARHMIHSGSTTAIEAAFIGLDPIYYRPYPQAGLEFRQSSAASVIASSEDELVGLLSDPAGGAARSQDLLRKLDHMVAQRAGPLASEEIATVLSELFDRGDLPRGSPAGRLAGKISSMVRRYRKLKKTDGEAPPADKFPAMAAADVQRRLDAYGERLGIRPPKVAARSERVFRLTAR</sequence>
<comment type="caution">
    <text evidence="1">The sequence shown here is derived from an EMBL/GenBank/DDBJ whole genome shotgun (WGS) entry which is preliminary data.</text>
</comment>
<dbReference type="Proteomes" id="UP001143400">
    <property type="component" value="Unassembled WGS sequence"/>
</dbReference>
<dbReference type="EMBL" id="BSFF01000009">
    <property type="protein sequence ID" value="GLK57357.1"/>
    <property type="molecule type" value="Genomic_DNA"/>
</dbReference>
<evidence type="ECO:0000313" key="1">
    <source>
        <dbReference type="EMBL" id="GLK57357.1"/>
    </source>
</evidence>
<dbReference type="InterPro" id="IPR030906">
    <property type="entry name" value="Surf_polysacc"/>
</dbReference>
<dbReference type="SUPFAM" id="SSF53756">
    <property type="entry name" value="UDP-Glycosyltransferase/glycogen phosphorylase"/>
    <property type="match status" value="1"/>
</dbReference>
<organism evidence="1 2">
    <name type="scientific">Methylopila capsulata</name>
    <dbReference type="NCBI Taxonomy" id="61654"/>
    <lineage>
        <taxon>Bacteria</taxon>
        <taxon>Pseudomonadati</taxon>
        <taxon>Pseudomonadota</taxon>
        <taxon>Alphaproteobacteria</taxon>
        <taxon>Hyphomicrobiales</taxon>
        <taxon>Methylopilaceae</taxon>
        <taxon>Methylopila</taxon>
    </lineage>
</organism>
<gene>
    <name evidence="1" type="ORF">GCM10008170_33770</name>
</gene>
<dbReference type="NCBIfam" id="TIGR04396">
    <property type="entry name" value="surf_polysacc"/>
    <property type="match status" value="1"/>
</dbReference>